<feature type="region of interest" description="Disordered" evidence="2">
    <location>
        <begin position="313"/>
        <end position="347"/>
    </location>
</feature>
<reference evidence="3" key="1">
    <citation type="submission" date="2022-07" db="EMBL/GenBank/DDBJ databases">
        <authorList>
            <person name="Trinca V."/>
            <person name="Uliana J.V.C."/>
            <person name="Torres T.T."/>
            <person name="Ward R.J."/>
            <person name="Monesi N."/>
        </authorList>
    </citation>
    <scope>NUCLEOTIDE SEQUENCE</scope>
    <source>
        <strain evidence="3">HSMRA1968</strain>
        <tissue evidence="3">Whole embryos</tissue>
    </source>
</reference>
<feature type="region of interest" description="Disordered" evidence="2">
    <location>
        <begin position="164"/>
        <end position="199"/>
    </location>
</feature>
<dbReference type="EMBL" id="WJQU01000002">
    <property type="protein sequence ID" value="KAJ6642010.1"/>
    <property type="molecule type" value="Genomic_DNA"/>
</dbReference>
<comment type="caution">
    <text evidence="3">The sequence shown here is derived from an EMBL/GenBank/DDBJ whole genome shotgun (WGS) entry which is preliminary data.</text>
</comment>
<feature type="region of interest" description="Disordered" evidence="2">
    <location>
        <begin position="13"/>
        <end position="47"/>
    </location>
</feature>
<organism evidence="3 4">
    <name type="scientific">Pseudolycoriella hygida</name>
    <dbReference type="NCBI Taxonomy" id="35572"/>
    <lineage>
        <taxon>Eukaryota</taxon>
        <taxon>Metazoa</taxon>
        <taxon>Ecdysozoa</taxon>
        <taxon>Arthropoda</taxon>
        <taxon>Hexapoda</taxon>
        <taxon>Insecta</taxon>
        <taxon>Pterygota</taxon>
        <taxon>Neoptera</taxon>
        <taxon>Endopterygota</taxon>
        <taxon>Diptera</taxon>
        <taxon>Nematocera</taxon>
        <taxon>Sciaroidea</taxon>
        <taxon>Sciaridae</taxon>
        <taxon>Pseudolycoriella</taxon>
    </lineage>
</organism>
<evidence type="ECO:0000313" key="4">
    <source>
        <dbReference type="Proteomes" id="UP001151699"/>
    </source>
</evidence>
<evidence type="ECO:0000256" key="2">
    <source>
        <dbReference type="SAM" id="MobiDB-lite"/>
    </source>
</evidence>
<feature type="compositionally biased region" description="Polar residues" evidence="2">
    <location>
        <begin position="174"/>
        <end position="194"/>
    </location>
</feature>
<feature type="region of interest" description="Disordered" evidence="2">
    <location>
        <begin position="62"/>
        <end position="125"/>
    </location>
</feature>
<name>A0A9Q0S3D2_9DIPT</name>
<feature type="region of interest" description="Disordered" evidence="2">
    <location>
        <begin position="447"/>
        <end position="467"/>
    </location>
</feature>
<feature type="compositionally biased region" description="Polar residues" evidence="2">
    <location>
        <begin position="820"/>
        <end position="834"/>
    </location>
</feature>
<feature type="compositionally biased region" description="Polar residues" evidence="2">
    <location>
        <begin position="844"/>
        <end position="861"/>
    </location>
</feature>
<accession>A0A9Q0S3D2</accession>
<gene>
    <name evidence="3" type="ORF">Bhyg_06956</name>
</gene>
<evidence type="ECO:0000256" key="1">
    <source>
        <dbReference type="SAM" id="Coils"/>
    </source>
</evidence>
<feature type="coiled-coil region" evidence="1">
    <location>
        <begin position="931"/>
        <end position="1029"/>
    </location>
</feature>
<protein>
    <submittedName>
        <fullName evidence="3">Uncharacterized protein</fullName>
    </submittedName>
</protein>
<evidence type="ECO:0000313" key="3">
    <source>
        <dbReference type="EMBL" id="KAJ6642010.1"/>
    </source>
</evidence>
<sequence>MDECQNVIAFDDFDAIDDETTENTTTNMGQSESKKSGKKLGPETKGTAMSFGFKKKIYTTSKKNGNSIKEKDKLSQTEQFGAIKTDNDGGDDNGNRGGYEVFSDKDSGRTTPRLTPPRKESTGAPYRSIRFGFRQANVVRPASTGLNPKLTNCDAASSNNFTMKPRSKSECSPFRSTSANQVNNKPTSRNTVNRENPKINACSTSTTVNITYQHLQQQQNKSKNKNMPAMQQQHQTNTATDYTNKPPNGKQLTIVNTGMHTNEIIRPTPKTAENISKFTLHTSSLPQPQYPVPISLATRHAMDTKIAKQAANTTRRGFFSGRDTSSDSGVSGMDSFGSPKRNRSRPRNLEMVINGRHKFEVRDLDSELMDENVVPLSLPKLPSIFSSNSQPAPLSGLIHRNDESSSESCTDGIHLSFRKPSLASLNVESIEEEKLYRDNSMTEKGARNIGFKEYSPSSKTSSPASSRASWCNAGESMAIKDCSSISVSSSDSVNNKDSDCKTLSVDLRNEDNSMAMTTDKTLSSSISLTTSLKIDVGALQQQQTFKNNKINDELAIAIEDMKFAQITEAAGDDLIDDETSPIDSLMSSCDSDEIMTKKNKKKINDSIKEKDILDDTPILDFSCPLSPGSPTHASNSLSLSDGDVGRDFLIDDEIADQPALFFSDKHEVEAPNPQLFSLTDTPTLTEIGSVASNKKQSLASKVNSNNSYAPQIKPRHSLLSRTESLDTLSPCESIASDDLMMDYEYNSSIDSLDRISHSIHGSGTALHSLDHSQLLSELDAKEQTDAMKEWSSLFRTARMLSRDSMTSHLPARATRLLNRSRVQQSIAGSDSPRSLDSFHRRNTSNRPSPQSTRDSNGSLDDNISVLNESMRNVMLDDLLDFKKQLIRLRSVLQETDTLNPFEINGQFYGSGELNTDIYIENKDLYNYSKAQDDAKQELLDLRRQVVFLQSQIDDKDRTIKIQQNQIEKLEKDVVKLAAGTEPQVIQNVDTTNTATQTERSQIDDKDRTIKIQQNQIEKLEKDVVKLAAGTEPQVIQNVDTTNTATQTERLRPLSLGQDGSSRLEDDEYAAASKEPNLLPIKQTLANGSSYQFSPKKMFNPVKIMGTTVVTNHQSNFAPKSNGNIINHLSPSSRRIPRLIRSANVDDHNNNALNDITFYKNEMKSNGTNVSNGKGSHIELLANPIGELNGNATKHLRIRNANILKSPHFRTRVISGEE</sequence>
<keyword evidence="4" id="KW-1185">Reference proteome</keyword>
<dbReference type="AlphaFoldDB" id="A0A9Q0S3D2"/>
<keyword evidence="1" id="KW-0175">Coiled coil</keyword>
<feature type="region of interest" description="Disordered" evidence="2">
    <location>
        <begin position="820"/>
        <end position="861"/>
    </location>
</feature>
<dbReference type="OrthoDB" id="10046062at2759"/>
<proteinExistence type="predicted"/>
<dbReference type="Proteomes" id="UP001151699">
    <property type="component" value="Chromosome B"/>
</dbReference>
<feature type="compositionally biased region" description="Low complexity" evidence="2">
    <location>
        <begin position="455"/>
        <end position="467"/>
    </location>
</feature>